<comment type="caution">
    <text evidence="2">The sequence shown here is derived from an EMBL/GenBank/DDBJ whole genome shotgun (WGS) entry which is preliminary data.</text>
</comment>
<reference evidence="2 3" key="1">
    <citation type="journal article" date="2021" name="Elife">
        <title>Chloroplast acquisition without the gene transfer in kleptoplastic sea slugs, Plakobranchus ocellatus.</title>
        <authorList>
            <person name="Maeda T."/>
            <person name="Takahashi S."/>
            <person name="Yoshida T."/>
            <person name="Shimamura S."/>
            <person name="Takaki Y."/>
            <person name="Nagai Y."/>
            <person name="Toyoda A."/>
            <person name="Suzuki Y."/>
            <person name="Arimoto A."/>
            <person name="Ishii H."/>
            <person name="Satoh N."/>
            <person name="Nishiyama T."/>
            <person name="Hasebe M."/>
            <person name="Maruyama T."/>
            <person name="Minagawa J."/>
            <person name="Obokata J."/>
            <person name="Shigenobu S."/>
        </authorList>
    </citation>
    <scope>NUCLEOTIDE SEQUENCE [LARGE SCALE GENOMIC DNA]</scope>
</reference>
<evidence type="ECO:0000313" key="3">
    <source>
        <dbReference type="Proteomes" id="UP000762676"/>
    </source>
</evidence>
<name>A0AAV4HLE8_9GAST</name>
<dbReference type="AlphaFoldDB" id="A0AAV4HLE8"/>
<gene>
    <name evidence="2" type="ORF">ElyMa_002783100</name>
</gene>
<feature type="compositionally biased region" description="Polar residues" evidence="1">
    <location>
        <begin position="1"/>
        <end position="21"/>
    </location>
</feature>
<feature type="region of interest" description="Disordered" evidence="1">
    <location>
        <begin position="1"/>
        <end position="34"/>
    </location>
</feature>
<sequence>MRLQQTNAPSISTAHQEQNPGVFTIAPRPSAKNHPLTKAAVAATSLPLLLKR</sequence>
<organism evidence="2 3">
    <name type="scientific">Elysia marginata</name>
    <dbReference type="NCBI Taxonomy" id="1093978"/>
    <lineage>
        <taxon>Eukaryota</taxon>
        <taxon>Metazoa</taxon>
        <taxon>Spiralia</taxon>
        <taxon>Lophotrochozoa</taxon>
        <taxon>Mollusca</taxon>
        <taxon>Gastropoda</taxon>
        <taxon>Heterobranchia</taxon>
        <taxon>Euthyneura</taxon>
        <taxon>Panpulmonata</taxon>
        <taxon>Sacoglossa</taxon>
        <taxon>Placobranchoidea</taxon>
        <taxon>Plakobranchidae</taxon>
        <taxon>Elysia</taxon>
    </lineage>
</organism>
<evidence type="ECO:0000313" key="2">
    <source>
        <dbReference type="EMBL" id="GFR99037.1"/>
    </source>
</evidence>
<dbReference type="Proteomes" id="UP000762676">
    <property type="component" value="Unassembled WGS sequence"/>
</dbReference>
<keyword evidence="3" id="KW-1185">Reference proteome</keyword>
<evidence type="ECO:0000256" key="1">
    <source>
        <dbReference type="SAM" id="MobiDB-lite"/>
    </source>
</evidence>
<protein>
    <submittedName>
        <fullName evidence="2">Uncharacterized protein</fullName>
    </submittedName>
</protein>
<proteinExistence type="predicted"/>
<accession>A0AAV4HLE8</accession>
<dbReference type="EMBL" id="BMAT01005738">
    <property type="protein sequence ID" value="GFR99037.1"/>
    <property type="molecule type" value="Genomic_DNA"/>
</dbReference>